<dbReference type="EMBL" id="LJEB01000075">
    <property type="protein sequence ID" value="KPR54344.1"/>
    <property type="molecule type" value="Genomic_DNA"/>
</dbReference>
<dbReference type="RefSeq" id="WP_202187114.1">
    <property type="nucleotide sequence ID" value="NZ_LJEB01000075.1"/>
</dbReference>
<dbReference type="GO" id="GO:0008253">
    <property type="term" value="F:5'-nucleotidase activity"/>
    <property type="evidence" value="ECO:0007669"/>
    <property type="project" value="TreeGrafter"/>
</dbReference>
<comment type="caution">
    <text evidence="2">The sequence shown here is derived from an EMBL/GenBank/DDBJ whole genome shotgun (WGS) entry which is preliminary data.</text>
</comment>
<dbReference type="Pfam" id="PF02872">
    <property type="entry name" value="5_nucleotid_C"/>
    <property type="match status" value="1"/>
</dbReference>
<dbReference type="InterPro" id="IPR006179">
    <property type="entry name" value="5_nucleotidase/apyrase"/>
</dbReference>
<feature type="non-terminal residue" evidence="2">
    <location>
        <position position="1"/>
    </location>
</feature>
<dbReference type="GO" id="GO:0008768">
    <property type="term" value="F:UDP-sugar diphosphatase activity"/>
    <property type="evidence" value="ECO:0007669"/>
    <property type="project" value="TreeGrafter"/>
</dbReference>
<dbReference type="PANTHER" id="PTHR11575">
    <property type="entry name" value="5'-NUCLEOTIDASE-RELATED"/>
    <property type="match status" value="1"/>
</dbReference>
<gene>
    <name evidence="2" type="ORF">AN672_16460</name>
</gene>
<dbReference type="GO" id="GO:0030288">
    <property type="term" value="C:outer membrane-bounded periplasmic space"/>
    <property type="evidence" value="ECO:0007669"/>
    <property type="project" value="TreeGrafter"/>
</dbReference>
<protein>
    <submittedName>
        <fullName evidence="2">5'-nucleotidase</fullName>
    </submittedName>
</protein>
<name>A0AA40TJM3_CITFR</name>
<organism evidence="2 3">
    <name type="scientific">Citrobacter freundii</name>
    <dbReference type="NCBI Taxonomy" id="546"/>
    <lineage>
        <taxon>Bacteria</taxon>
        <taxon>Pseudomonadati</taxon>
        <taxon>Pseudomonadota</taxon>
        <taxon>Gammaproteobacteria</taxon>
        <taxon>Enterobacterales</taxon>
        <taxon>Enterobacteriaceae</taxon>
        <taxon>Citrobacter</taxon>
        <taxon>Citrobacter freundii complex</taxon>
    </lineage>
</organism>
<feature type="domain" description="5'-Nucleotidase C-terminal" evidence="1">
    <location>
        <begin position="11"/>
        <end position="154"/>
    </location>
</feature>
<dbReference type="Gene3D" id="3.90.780.10">
    <property type="entry name" value="5'-Nucleotidase, C-terminal domain"/>
    <property type="match status" value="1"/>
</dbReference>
<dbReference type="GO" id="GO:0009166">
    <property type="term" value="P:nucleotide catabolic process"/>
    <property type="evidence" value="ECO:0007669"/>
    <property type="project" value="InterPro"/>
</dbReference>
<evidence type="ECO:0000313" key="2">
    <source>
        <dbReference type="EMBL" id="KPR54344.1"/>
    </source>
</evidence>
<dbReference type="Proteomes" id="UP000050520">
    <property type="component" value="Unassembled WGS sequence"/>
</dbReference>
<reference evidence="2 3" key="2">
    <citation type="journal article" date="2017" name="PLoS ONE">
        <title>Genomic and phenotypic characterisation of fluoroquinolone resistance mechanisms in Enterobacteriaceae in Durban, South Africa.</title>
        <authorList>
            <person name="Osei Sekyere J."/>
            <person name="Amoako D.G."/>
        </authorList>
    </citation>
    <scope>NUCLEOTIDE SEQUENCE [LARGE SCALE GENOMIC DNA]</scope>
    <source>
        <strain evidence="2 3">ST62:944112508</strain>
    </source>
</reference>
<dbReference type="InterPro" id="IPR008334">
    <property type="entry name" value="5'-Nucleotdase_C"/>
</dbReference>
<dbReference type="AlphaFoldDB" id="A0AA40TJM3"/>
<proteinExistence type="predicted"/>
<sequence>VVQQTVANSPVELTRAYGESSSLGNLAADALLVAAGKDTQLALTNSGGIRNEIPAGAITMGAVISTFPFPNELATMDLTGKQLRSLMEHGAGLSNGVLQVSKGLEMKYDSSKPVGQRVTVLTLNGKPIEDATVYHIATNSFLADGGDGFTAFTEGKTRNTSGGYYVSNAVVDYFKAGNTLTDEQLKGMRVADVKP</sequence>
<evidence type="ECO:0000259" key="1">
    <source>
        <dbReference type="Pfam" id="PF02872"/>
    </source>
</evidence>
<evidence type="ECO:0000313" key="3">
    <source>
        <dbReference type="Proteomes" id="UP000050520"/>
    </source>
</evidence>
<accession>A0AA40TJM3</accession>
<dbReference type="FunFam" id="3.90.780.10:FF:000007">
    <property type="entry name" value="Trifunctional nucleotide phosphoesterase protein YfkN"/>
    <property type="match status" value="1"/>
</dbReference>
<reference evidence="3" key="1">
    <citation type="submission" date="2015-09" db="EMBL/GenBank/DDBJ databases">
        <title>Prevalence of NDMs in South Africa.</title>
        <authorList>
            <person name="Osei Sekyere J."/>
            <person name="Govinden U."/>
            <person name="Essack S."/>
            <person name="Haldorsen B."/>
            <person name="Samuelsen O."/>
            <person name="Aasnaes B."/>
            <person name="Sundsfjord A."/>
        </authorList>
    </citation>
    <scope>NUCLEOTIDE SEQUENCE [LARGE SCALE GENOMIC DNA]</scope>
    <source>
        <strain evidence="3">ST62:944112508</strain>
    </source>
</reference>
<dbReference type="SUPFAM" id="SSF55816">
    <property type="entry name" value="5'-nucleotidase (syn. UDP-sugar hydrolase), C-terminal domain"/>
    <property type="match status" value="1"/>
</dbReference>
<dbReference type="PANTHER" id="PTHR11575:SF46">
    <property type="entry name" value="PROTEIN USHA"/>
    <property type="match status" value="1"/>
</dbReference>
<dbReference type="InterPro" id="IPR036907">
    <property type="entry name" value="5'-Nucleotdase_C_sf"/>
</dbReference>